<dbReference type="AlphaFoldDB" id="A0A5N5SYU6"/>
<dbReference type="OrthoDB" id="20473at2759"/>
<keyword evidence="2" id="KW-1185">Reference proteome</keyword>
<dbReference type="PANTHER" id="PTHR22705:SF0">
    <property type="entry name" value="ZZ-TYPE ZINC FINGER-CONTAINING PROTEIN 3"/>
    <property type="match status" value="1"/>
</dbReference>
<reference evidence="1 2" key="1">
    <citation type="journal article" date="2019" name="PLoS Biol.">
        <title>Sex chromosomes control vertical transmission of feminizing Wolbachia symbionts in an isopod.</title>
        <authorList>
            <person name="Becking T."/>
            <person name="Chebbi M.A."/>
            <person name="Giraud I."/>
            <person name="Moumen B."/>
            <person name="Laverre T."/>
            <person name="Caubet Y."/>
            <person name="Peccoud J."/>
            <person name="Gilbert C."/>
            <person name="Cordaux R."/>
        </authorList>
    </citation>
    <scope>NUCLEOTIDE SEQUENCE [LARGE SCALE GENOMIC DNA]</scope>
    <source>
        <strain evidence="1">ANa2</strain>
        <tissue evidence="1">Whole body excluding digestive tract and cuticle</tissue>
    </source>
</reference>
<protein>
    <submittedName>
        <fullName evidence="1">ZZ-type zinc finger-containing protein 3</fullName>
    </submittedName>
</protein>
<name>A0A5N5SYU6_9CRUS</name>
<proteinExistence type="predicted"/>
<organism evidence="1 2">
    <name type="scientific">Armadillidium nasatum</name>
    <dbReference type="NCBI Taxonomy" id="96803"/>
    <lineage>
        <taxon>Eukaryota</taxon>
        <taxon>Metazoa</taxon>
        <taxon>Ecdysozoa</taxon>
        <taxon>Arthropoda</taxon>
        <taxon>Crustacea</taxon>
        <taxon>Multicrustacea</taxon>
        <taxon>Malacostraca</taxon>
        <taxon>Eumalacostraca</taxon>
        <taxon>Peracarida</taxon>
        <taxon>Isopoda</taxon>
        <taxon>Oniscidea</taxon>
        <taxon>Crinocheta</taxon>
        <taxon>Armadillidiidae</taxon>
        <taxon>Armadillidium</taxon>
    </lineage>
</organism>
<gene>
    <name evidence="1" type="primary">ZZZ3_1</name>
    <name evidence="1" type="ORF">Anas_07441</name>
</gene>
<sequence length="262" mass="30174">MFSNFVALEEIKVARRKAREDPLGFVELLQNGEINFRLRINVAEVPEIDMSKYDITSYIESMRPITRKSTRETSFAFASVMFDYLTLLLLTIFNQTDSDEMRDKKNKPKSATHNVAWTRMQKSNDGLLEELLIKYPDEPIASKRYAKIAKELGTRTLMQVQSRVQKYFIALKKEGLPVPGRDPKTAMLRNTRKRAYCNHVSASTKFMKAFDFGDSAEHNTELSSIMENEEDQSNTSKMPDPIRPRVNVEMEMNKLAVFKVGP</sequence>
<evidence type="ECO:0000313" key="2">
    <source>
        <dbReference type="Proteomes" id="UP000326759"/>
    </source>
</evidence>
<dbReference type="Proteomes" id="UP000326759">
    <property type="component" value="Unassembled WGS sequence"/>
</dbReference>
<comment type="caution">
    <text evidence="1">The sequence shown here is derived from an EMBL/GenBank/DDBJ whole genome shotgun (WGS) entry which is preliminary data.</text>
</comment>
<dbReference type="InterPro" id="IPR037830">
    <property type="entry name" value="ZZZ3"/>
</dbReference>
<dbReference type="Gene3D" id="1.10.10.60">
    <property type="entry name" value="Homeodomain-like"/>
    <property type="match status" value="1"/>
</dbReference>
<accession>A0A5N5SYU6</accession>
<dbReference type="EMBL" id="SEYY01019847">
    <property type="protein sequence ID" value="KAB7497850.1"/>
    <property type="molecule type" value="Genomic_DNA"/>
</dbReference>
<dbReference type="InterPro" id="IPR001005">
    <property type="entry name" value="SANT/Myb"/>
</dbReference>
<evidence type="ECO:0000313" key="1">
    <source>
        <dbReference type="EMBL" id="KAB7497850.1"/>
    </source>
</evidence>
<dbReference type="CDD" id="cd00167">
    <property type="entry name" value="SANT"/>
    <property type="match status" value="1"/>
</dbReference>
<dbReference type="PANTHER" id="PTHR22705">
    <property type="entry name" value="ZINC FINGER, ZZ DOMAIN CONTAINING 3"/>
    <property type="match status" value="1"/>
</dbReference>